<dbReference type="PANTHER" id="PTHR14240:SF1">
    <property type="entry name" value="PROTEIN FANTOM-RELATED"/>
    <property type="match status" value="1"/>
</dbReference>
<dbReference type="InterPro" id="IPR031139">
    <property type="entry name" value="RPGRIP1_fam"/>
</dbReference>
<reference evidence="4" key="2">
    <citation type="submission" date="2019-09" db="UniProtKB">
        <authorList>
            <consortium name="WormBaseParasite"/>
        </authorList>
    </citation>
    <scope>IDENTIFICATION</scope>
</reference>
<gene>
    <name evidence="2" type="ORF">HPBE_LOCUS20941</name>
</gene>
<organism evidence="3 4">
    <name type="scientific">Heligmosomoides polygyrus</name>
    <name type="common">Parasitic roundworm</name>
    <dbReference type="NCBI Taxonomy" id="6339"/>
    <lineage>
        <taxon>Eukaryota</taxon>
        <taxon>Metazoa</taxon>
        <taxon>Ecdysozoa</taxon>
        <taxon>Nematoda</taxon>
        <taxon>Chromadorea</taxon>
        <taxon>Rhabditida</taxon>
        <taxon>Rhabditina</taxon>
        <taxon>Rhabditomorpha</taxon>
        <taxon>Strongyloidea</taxon>
        <taxon>Heligmosomidae</taxon>
        <taxon>Heligmosomoides</taxon>
    </lineage>
</organism>
<dbReference type="Proteomes" id="UP000050761">
    <property type="component" value="Unassembled WGS sequence"/>
</dbReference>
<dbReference type="AlphaFoldDB" id="A0A183GEZ0"/>
<accession>A0A3P8FUT7</accession>
<dbReference type="Gene3D" id="2.60.40.150">
    <property type="entry name" value="C2 domain"/>
    <property type="match status" value="1"/>
</dbReference>
<dbReference type="OrthoDB" id="2133912at2759"/>
<evidence type="ECO:0000313" key="2">
    <source>
        <dbReference type="EMBL" id="VDP22566.1"/>
    </source>
</evidence>
<evidence type="ECO:0000259" key="1">
    <source>
        <dbReference type="PROSITE" id="PS50004"/>
    </source>
</evidence>
<name>A0A183GEZ0_HELPZ</name>
<proteinExistence type="predicted"/>
<dbReference type="InterPro" id="IPR035892">
    <property type="entry name" value="C2_domain_sf"/>
</dbReference>
<dbReference type="GO" id="GO:0035869">
    <property type="term" value="C:ciliary transition zone"/>
    <property type="evidence" value="ECO:0007669"/>
    <property type="project" value="TreeGrafter"/>
</dbReference>
<dbReference type="PROSITE" id="PS50004">
    <property type="entry name" value="C2"/>
    <property type="match status" value="1"/>
</dbReference>
<keyword evidence="3" id="KW-1185">Reference proteome</keyword>
<dbReference type="InterPro" id="IPR000008">
    <property type="entry name" value="C2_dom"/>
</dbReference>
<dbReference type="WBParaSite" id="HPBE_0002093601-mRNA-1">
    <property type="protein sequence ID" value="HPBE_0002093601-mRNA-1"/>
    <property type="gene ID" value="HPBE_0002093601"/>
</dbReference>
<reference evidence="2 3" key="1">
    <citation type="submission" date="2018-11" db="EMBL/GenBank/DDBJ databases">
        <authorList>
            <consortium name="Pathogen Informatics"/>
        </authorList>
    </citation>
    <scope>NUCLEOTIDE SEQUENCE [LARGE SCALE GENOMIC DNA]</scope>
</reference>
<accession>A0A183GEZ0</accession>
<dbReference type="GO" id="GO:1905515">
    <property type="term" value="P:non-motile cilium assembly"/>
    <property type="evidence" value="ECO:0007669"/>
    <property type="project" value="TreeGrafter"/>
</dbReference>
<feature type="domain" description="C2" evidence="1">
    <location>
        <begin position="63"/>
        <end position="188"/>
    </location>
</feature>
<dbReference type="SUPFAM" id="SSF49562">
    <property type="entry name" value="C2 domain (Calcium/lipid-binding domain, CaLB)"/>
    <property type="match status" value="1"/>
</dbReference>
<evidence type="ECO:0000313" key="4">
    <source>
        <dbReference type="WBParaSite" id="HPBE_0002093601-mRNA-1"/>
    </source>
</evidence>
<dbReference type="PANTHER" id="PTHR14240">
    <property type="entry name" value="RETINITIS PIGMENTOSA GTPASE REGULATOR-INTERACTING PROTEIN"/>
    <property type="match status" value="1"/>
</dbReference>
<dbReference type="EMBL" id="UZAH01032561">
    <property type="protein sequence ID" value="VDP22566.1"/>
    <property type="molecule type" value="Genomic_DNA"/>
</dbReference>
<protein>
    <submittedName>
        <fullName evidence="4">C2 domain-containing protein</fullName>
    </submittedName>
</protein>
<evidence type="ECO:0000313" key="3">
    <source>
        <dbReference type="Proteomes" id="UP000050761"/>
    </source>
</evidence>
<sequence>MKEKSPEFAGIAQGFQKGSRSRLVGELKLLAVDSGAVIATLKYELNTTEQLGKAITNFQAAEAAQKVLPIEIPNESGAFEVLTVMVHRCTGLDKLRRGELEVCVIYEFFSFSPYFTSYVTSSKTAEFNSKRDWSLPSDALQSYLTETEITFFLFENRAESSEEKDGVLAMLSLPLVPLTQNKPIKGSFEMVKQETYGVNGINGATARDETTLIRGKLDDFPDTSIDNSPKDSHGMRNNNLIEKLCQPVSRAPALRHRSTGRSSAPVALPDFIFLKAASVSLTVIF</sequence>